<feature type="binding site" evidence="3">
    <location>
        <position position="229"/>
    </location>
    <ligand>
        <name>ATP</name>
        <dbReference type="ChEBI" id="CHEBI:30616"/>
    </ligand>
</feature>
<dbReference type="GeneID" id="19738713"/>
<dbReference type="EMBL" id="HF920637">
    <property type="protein sequence ID" value="CCV02501.1"/>
    <property type="molecule type" value="Genomic_DNA"/>
</dbReference>
<keyword evidence="6" id="KW-1185">Reference proteome</keyword>
<dbReference type="Proteomes" id="UP000114278">
    <property type="component" value="Segment"/>
</dbReference>
<gene>
    <name evidence="5" type="primary">129L</name>
    <name evidence="5" type="ORF">IIV31_129L</name>
</gene>
<evidence type="ECO:0000256" key="1">
    <source>
        <dbReference type="ARBA" id="ARBA00022741"/>
    </source>
</evidence>
<dbReference type="RefSeq" id="YP_009046743.1">
    <property type="nucleotide sequence ID" value="NC_024451.1"/>
</dbReference>
<dbReference type="InterPro" id="IPR017441">
    <property type="entry name" value="Protein_kinase_ATP_BS"/>
</dbReference>
<evidence type="ECO:0000313" key="6">
    <source>
        <dbReference type="Proteomes" id="UP000114278"/>
    </source>
</evidence>
<dbReference type="PROSITE" id="PS00107">
    <property type="entry name" value="PROTEIN_KINASE_ATP"/>
    <property type="match status" value="1"/>
</dbReference>
<dbReference type="PROSITE" id="PS00108">
    <property type="entry name" value="PROTEIN_KINASE_ST"/>
    <property type="match status" value="1"/>
</dbReference>
<dbReference type="InterPro" id="IPR000719">
    <property type="entry name" value="Prot_kinase_dom"/>
</dbReference>
<dbReference type="SUPFAM" id="SSF56112">
    <property type="entry name" value="Protein kinase-like (PK-like)"/>
    <property type="match status" value="1"/>
</dbReference>
<dbReference type="InterPro" id="IPR008271">
    <property type="entry name" value="Ser/Thr_kinase_AS"/>
</dbReference>
<dbReference type="OrthoDB" id="10019at10239"/>
<keyword evidence="5" id="KW-0418">Kinase</keyword>
<evidence type="ECO:0000313" key="5">
    <source>
        <dbReference type="EMBL" id="CCV02501.1"/>
    </source>
</evidence>
<keyword evidence="5" id="KW-0808">Transferase</keyword>
<dbReference type="Gene3D" id="1.10.510.10">
    <property type="entry name" value="Transferase(Phosphotransferase) domain 1"/>
    <property type="match status" value="1"/>
</dbReference>
<dbReference type="KEGG" id="vg:19738713"/>
<keyword evidence="5" id="KW-0723">Serine/threonine-protein kinase</keyword>
<proteinExistence type="predicted"/>
<dbReference type="PROSITE" id="PS50011">
    <property type="entry name" value="PROTEIN_KINASE_DOM"/>
    <property type="match status" value="1"/>
</dbReference>
<protein>
    <submittedName>
        <fullName evidence="5">Serine/threonine protein kinase</fullName>
    </submittedName>
</protein>
<evidence type="ECO:0000256" key="2">
    <source>
        <dbReference type="ARBA" id="ARBA00022840"/>
    </source>
</evidence>
<evidence type="ECO:0000256" key="3">
    <source>
        <dbReference type="PROSITE-ProRule" id="PRU10141"/>
    </source>
</evidence>
<reference evidence="5 6" key="1">
    <citation type="journal article" date="2014" name="J. Gen. Virol.">
        <title>Genome sequence of a crustacean iridovirus, IIV31, isolated from the pill bug, Armadillidium vulgare.</title>
        <authorList>
            <person name="Piegu B."/>
            <person name="Guizard S."/>
            <person name="Yeping T."/>
            <person name="Cruaud C."/>
            <person name="Asgari S."/>
            <person name="Bideshi D.K."/>
            <person name="Federici B.A."/>
            <person name="Bigot Y."/>
        </authorList>
    </citation>
    <scope>NUCLEOTIDE SEQUENCE [LARGE SCALE GENOMIC DNA]</scope>
</reference>
<organism evidence="5 6">
    <name type="scientific">Armadillidium vulgare iridescent virus</name>
    <dbReference type="NCBI Taxonomy" id="72201"/>
    <lineage>
        <taxon>Viruses</taxon>
        <taxon>Varidnaviria</taxon>
        <taxon>Bamfordvirae</taxon>
        <taxon>Nucleocytoviricota</taxon>
        <taxon>Megaviricetes</taxon>
        <taxon>Pimascovirales</taxon>
        <taxon>Pimascovirales incertae sedis</taxon>
        <taxon>Iridoviridae</taxon>
        <taxon>Betairidovirinae</taxon>
        <taxon>Iridovirus</taxon>
        <taxon>Iridovirus armadillidium1</taxon>
        <taxon>Invertebrate iridescent virus 31</taxon>
    </lineage>
</organism>
<sequence length="567" mass="64271">MSLIIIVFNVVSSQYTYERNVPSFNKMNFDKKKCDEWKQRGRLVTSPVNPFTNRKIKKDGPTYKKVELICNPKTPAGNAGNAGKIVDLDKVCKKWLSDKYPGVKLPKVPKVVPKRNPLITEDEDDDDIILVPGPAPNPSPIVPIKGFEDSLANRKIISREITDFLRKTINDKTLNGNACMSNTKTLLQYFKNVKMVGKGSFGTVYVADLKIAATTLKTVKGSSFQIAIKEGQITAREAREARQLRFPVEYLYNRLMNNILDDGYSPSFNYTYCILFCDQCEVIKWRGNKQVPSLTTCSVTMVEKADSDLKGLTNQCSQLSALFQILAAVHCIHILYGMHHRDIKIENVLIRKIPYKPNQYWRFKVDGFSYFVPNMGFIALLNDFGVSDALSPAISDNDYGVRNAEVVGTSNGFKFVPFTTKRYPQLEKNGSITPIAPYHLRGSKTLTLNKFWKNFNSQPSIAVDLADFQRFPAFAMYQDIQDTLRMFIGGPQTVQPGSHDVMKGLVPAVKQELSKYYERLAPTSMWPEHRVELFLANKLIHKIFRHFQYHTLPPGGVVLETYTLPTD</sequence>
<dbReference type="Pfam" id="PF08793">
    <property type="entry name" value="2C_adapt"/>
    <property type="match status" value="1"/>
</dbReference>
<dbReference type="GO" id="GO:0004674">
    <property type="term" value="F:protein serine/threonine kinase activity"/>
    <property type="evidence" value="ECO:0007669"/>
    <property type="project" value="UniProtKB-KW"/>
</dbReference>
<name>A0A068QKK2_9VIRU</name>
<keyword evidence="1 3" id="KW-0547">Nucleotide-binding</keyword>
<dbReference type="InterPro" id="IPR014901">
    <property type="entry name" value="2-cysteine_adaptor"/>
</dbReference>
<dbReference type="GO" id="GO:0005524">
    <property type="term" value="F:ATP binding"/>
    <property type="evidence" value="ECO:0007669"/>
    <property type="project" value="UniProtKB-UniRule"/>
</dbReference>
<dbReference type="InterPro" id="IPR011009">
    <property type="entry name" value="Kinase-like_dom_sf"/>
</dbReference>
<keyword evidence="2 3" id="KW-0067">ATP-binding</keyword>
<accession>A0A068QKK2</accession>
<feature type="domain" description="Protein kinase" evidence="4">
    <location>
        <begin position="190"/>
        <end position="544"/>
    </location>
</feature>
<evidence type="ECO:0000259" key="4">
    <source>
        <dbReference type="PROSITE" id="PS50011"/>
    </source>
</evidence>